<dbReference type="GeneID" id="81356155"/>
<reference evidence="2" key="1">
    <citation type="submission" date="2022-11" db="EMBL/GenBank/DDBJ databases">
        <authorList>
            <person name="Petersen C."/>
        </authorList>
    </citation>
    <scope>NUCLEOTIDE SEQUENCE</scope>
    <source>
        <strain evidence="2">IBT 30761</strain>
    </source>
</reference>
<proteinExistence type="predicted"/>
<keyword evidence="3" id="KW-1185">Reference proteome</keyword>
<evidence type="ECO:0008006" key="4">
    <source>
        <dbReference type="Google" id="ProtNLM"/>
    </source>
</evidence>
<dbReference type="OrthoDB" id="1918685at2759"/>
<dbReference type="Proteomes" id="UP001149074">
    <property type="component" value="Unassembled WGS sequence"/>
</dbReference>
<comment type="caution">
    <text evidence="2">The sequence shown here is derived from an EMBL/GenBank/DDBJ whole genome shotgun (WGS) entry which is preliminary data.</text>
</comment>
<feature type="region of interest" description="Disordered" evidence="1">
    <location>
        <begin position="42"/>
        <end position="93"/>
    </location>
</feature>
<reference evidence="2" key="2">
    <citation type="journal article" date="2023" name="IMA Fungus">
        <title>Comparative genomic study of the Penicillium genus elucidates a diverse pangenome and 15 lateral gene transfer events.</title>
        <authorList>
            <person name="Petersen C."/>
            <person name="Sorensen T."/>
            <person name="Nielsen M.R."/>
            <person name="Sondergaard T.E."/>
            <person name="Sorensen J.L."/>
            <person name="Fitzpatrick D.A."/>
            <person name="Frisvad J.C."/>
            <person name="Nielsen K.L."/>
        </authorList>
    </citation>
    <scope>NUCLEOTIDE SEQUENCE</scope>
    <source>
        <strain evidence="2">IBT 30761</strain>
    </source>
</reference>
<evidence type="ECO:0000256" key="1">
    <source>
        <dbReference type="SAM" id="MobiDB-lite"/>
    </source>
</evidence>
<evidence type="ECO:0000313" key="3">
    <source>
        <dbReference type="Proteomes" id="UP001149074"/>
    </source>
</evidence>
<gene>
    <name evidence="2" type="ORF">N7532_004682</name>
</gene>
<dbReference type="EMBL" id="JAPQKI010000004">
    <property type="protein sequence ID" value="KAJ5104153.1"/>
    <property type="molecule type" value="Genomic_DNA"/>
</dbReference>
<dbReference type="RefSeq" id="XP_056477533.1">
    <property type="nucleotide sequence ID" value="XM_056617176.1"/>
</dbReference>
<accession>A0A9W9FPS8</accession>
<protein>
    <recommendedName>
        <fullName evidence="4">Chromo domain-containing protein</fullName>
    </recommendedName>
</protein>
<feature type="compositionally biased region" description="Basic residues" evidence="1">
    <location>
        <begin position="49"/>
        <end position="60"/>
    </location>
</feature>
<name>A0A9W9FPS8_9EURO</name>
<evidence type="ECO:0000313" key="2">
    <source>
        <dbReference type="EMBL" id="KAJ5104153.1"/>
    </source>
</evidence>
<organism evidence="2 3">
    <name type="scientific">Penicillium argentinense</name>
    <dbReference type="NCBI Taxonomy" id="1131581"/>
    <lineage>
        <taxon>Eukaryota</taxon>
        <taxon>Fungi</taxon>
        <taxon>Dikarya</taxon>
        <taxon>Ascomycota</taxon>
        <taxon>Pezizomycotina</taxon>
        <taxon>Eurotiomycetes</taxon>
        <taxon>Eurotiomycetidae</taxon>
        <taxon>Eurotiales</taxon>
        <taxon>Aspergillaceae</taxon>
        <taxon>Penicillium</taxon>
    </lineage>
</organism>
<sequence length="107" mass="12758">MGSPLHRSEWEPEENFNAETIAEWEKKKAVIKAKQIPPFDIKAFDKDQKRRKREKLLRQRARQEERRNRRQALQQSLTVHDMDQDSDPDGGRERLALIFNPFSLMEA</sequence>
<dbReference type="AlphaFoldDB" id="A0A9W9FPS8"/>